<sequence length="54" mass="6356">MEAGVKYEVNGFEYMWSLICYMYSPVGEEQWAVIPTDSYHMEIIKDLEGMNIED</sequence>
<dbReference type="GeneID" id="19525509"/>
<evidence type="ECO:0000313" key="2">
    <source>
        <dbReference type="Proteomes" id="UP000026901"/>
    </source>
</evidence>
<dbReference type="EMBL" id="KJ489398">
    <property type="protein sequence ID" value="AHZ09892.1"/>
    <property type="molecule type" value="Genomic_DNA"/>
</dbReference>
<organism evidence="1 2">
    <name type="scientific">Bacillus phage Evoli</name>
    <dbReference type="NCBI Taxonomy" id="1486658"/>
    <lineage>
        <taxon>Viruses</taxon>
        <taxon>Duplodnaviria</taxon>
        <taxon>Heunggongvirae</taxon>
        <taxon>Uroviricota</taxon>
        <taxon>Caudoviricetes</taxon>
        <taxon>Herelleviridae</taxon>
        <taxon>Bastillevirinae</taxon>
        <taxon>Bastillevirus</taxon>
        <taxon>Bastillevirus evoli</taxon>
    </lineage>
</organism>
<protein>
    <submittedName>
        <fullName evidence="1">Uncharacterized protein</fullName>
    </submittedName>
</protein>
<reference evidence="2" key="1">
    <citation type="submission" date="2014-09" db="EMBL/GenBank/DDBJ databases">
        <authorList>
            <person name="Sauder A.B."/>
            <person name="McKenzie Q.R."/>
            <person name="Temple L.M."/>
            <person name="Alexis B.K."/>
            <person name="Al-Atrache Z."/>
            <person name="Lewis L.O."/>
            <person name="Loesser-Casey K.E."/>
            <person name="Mitchell K.J."/>
        </authorList>
    </citation>
    <scope>NUCLEOTIDE SEQUENCE [LARGE SCALE GENOMIC DNA]</scope>
</reference>
<dbReference type="Proteomes" id="UP000026901">
    <property type="component" value="Segment"/>
</dbReference>
<dbReference type="RefSeq" id="YP_009035689.1">
    <property type="nucleotide sequence ID" value="NC_024207.1"/>
</dbReference>
<accession>A0A024B0I2</accession>
<keyword evidence="2" id="KW-1185">Reference proteome</keyword>
<dbReference type="OrthoDB" id="29286at10239"/>
<dbReference type="KEGG" id="vg:19525509"/>
<evidence type="ECO:0000313" key="1">
    <source>
        <dbReference type="EMBL" id="AHZ09892.1"/>
    </source>
</evidence>
<name>A0A024B0I2_9CAUD</name>
<proteinExistence type="predicted"/>